<dbReference type="InterPro" id="IPR003656">
    <property type="entry name" value="Znf_BED"/>
</dbReference>
<evidence type="ECO:0000256" key="8">
    <source>
        <dbReference type="ARBA" id="ARBA00023163"/>
    </source>
</evidence>
<keyword evidence="6" id="KW-0805">Transcription regulation</keyword>
<keyword evidence="4 10" id="KW-0863">Zinc-finger</keyword>
<evidence type="ECO:0000256" key="10">
    <source>
        <dbReference type="PROSITE-ProRule" id="PRU00027"/>
    </source>
</evidence>
<dbReference type="GO" id="GO:0005634">
    <property type="term" value="C:nucleus"/>
    <property type="evidence" value="ECO:0007669"/>
    <property type="project" value="UniProtKB-SubCell"/>
</dbReference>
<dbReference type="InterPro" id="IPR025525">
    <property type="entry name" value="hAT-like_transposase_RNase-H"/>
</dbReference>
<evidence type="ECO:0000256" key="11">
    <source>
        <dbReference type="SAM" id="MobiDB-lite"/>
    </source>
</evidence>
<evidence type="ECO:0000256" key="7">
    <source>
        <dbReference type="ARBA" id="ARBA00023125"/>
    </source>
</evidence>
<keyword evidence="7" id="KW-0238">DNA-binding</keyword>
<dbReference type="AlphaFoldDB" id="A0AAW2CPI7"/>
<dbReference type="SMART" id="SM00614">
    <property type="entry name" value="ZnF_BED"/>
    <property type="match status" value="1"/>
</dbReference>
<evidence type="ECO:0000256" key="2">
    <source>
        <dbReference type="ARBA" id="ARBA00011738"/>
    </source>
</evidence>
<feature type="region of interest" description="Disordered" evidence="11">
    <location>
        <begin position="51"/>
        <end position="72"/>
    </location>
</feature>
<dbReference type="GO" id="GO:0003677">
    <property type="term" value="F:DNA binding"/>
    <property type="evidence" value="ECO:0007669"/>
    <property type="project" value="UniProtKB-KW"/>
</dbReference>
<name>A0AAW2CPI7_9ROSI</name>
<keyword evidence="14" id="KW-1185">Reference proteome</keyword>
<dbReference type="GO" id="GO:0046983">
    <property type="term" value="F:protein dimerization activity"/>
    <property type="evidence" value="ECO:0007669"/>
    <property type="project" value="InterPro"/>
</dbReference>
<dbReference type="SUPFAM" id="SSF53098">
    <property type="entry name" value="Ribonuclease H-like"/>
    <property type="match status" value="1"/>
</dbReference>
<sequence>MAHNAGFGRVVIVGIDGNVGNGGSVGFGNVGNGGNKGGNVDFGNGGSKGGNVDNFGNGGSKGGNDGFDNFDNGGSKGGSVGFGNVGSEGKGGGIGFGNVGSEGKGGSVGLGNVVASLSALCSPSRLHSFTRPFSSAFNHRIPRKMESDELIPIDIEHEREDLDLEDELDEVAELPPPKKAKTKSKNKTNNEDKKRKRTSTVWRFFQMLPTKDEEKPTCQCKKCGKEYIAAGSYGTGNLKRHLKVCPRKDTTDVRQLILGQNAMSISSPKFDPAKFRELLCAAIIMHELPFRFVEYVAHFIDANWVLQKRVLTFCFMPPPHNGVSLFEKVYKLLSMWGIENKIFCVTLDNASSNDISVDMLRTQLKNKKELVCNGEFFHLHCCAHILNLVVQDGLKEIDVVFQKIRESIKYVRGSQGRKKSFYESVKQMDLDGKKGLRQDVPTRWNSTFLMLQSALSYRRAFQHLELTDYNFKHCPTGGEWEKAEKIKKFLAVFYDTTLVFSGTKYPTANLYFPQVFIVYFTLKKESDSEDEYMRKMADQMLVKFEKFWIEFSIVLAIAVVLDPRYKLPFIDWCYQKLYGYASSLQYLKVREKLFALFGEYVSNVSAPSISSEMAGQATQETEEQYANEGSFFMMQEFDSFHSMDIGRQAQKTQLELYLDEPRVDRNAKLDILAFWKGNEFRYPELAAMARDVLSIPVSTVASESTFSVGGRVIDQFRSALKPNVVEALVCSRDWLYADISNVFFTYMLAE</sequence>
<feature type="domain" description="BED-type" evidence="12">
    <location>
        <begin position="196"/>
        <end position="252"/>
    </location>
</feature>
<dbReference type="Pfam" id="PF14372">
    <property type="entry name" value="hAT-like_RNase-H"/>
    <property type="match status" value="1"/>
</dbReference>
<comment type="caution">
    <text evidence="13">The sequence shown here is derived from an EMBL/GenBank/DDBJ whole genome shotgun (WGS) entry which is preliminary data.</text>
</comment>
<dbReference type="Pfam" id="PF02892">
    <property type="entry name" value="zf-BED"/>
    <property type="match status" value="1"/>
</dbReference>
<keyword evidence="8" id="KW-0804">Transcription</keyword>
<proteinExistence type="predicted"/>
<dbReference type="Proteomes" id="UP001459277">
    <property type="component" value="Unassembled WGS sequence"/>
</dbReference>
<dbReference type="PROSITE" id="PS50808">
    <property type="entry name" value="ZF_BED"/>
    <property type="match status" value="1"/>
</dbReference>
<evidence type="ECO:0000256" key="4">
    <source>
        <dbReference type="ARBA" id="ARBA00022771"/>
    </source>
</evidence>
<evidence type="ECO:0000256" key="3">
    <source>
        <dbReference type="ARBA" id="ARBA00022723"/>
    </source>
</evidence>
<reference evidence="13 14" key="1">
    <citation type="submission" date="2024-01" db="EMBL/GenBank/DDBJ databases">
        <title>A telomere-to-telomere, gap-free genome of sweet tea (Lithocarpus litseifolius).</title>
        <authorList>
            <person name="Zhou J."/>
        </authorList>
    </citation>
    <scope>NUCLEOTIDE SEQUENCE [LARGE SCALE GENOMIC DNA]</scope>
    <source>
        <strain evidence="13">Zhou-2022a</strain>
        <tissue evidence="13">Leaf</tissue>
    </source>
</reference>
<feature type="compositionally biased region" description="Gly residues" evidence="11">
    <location>
        <begin position="56"/>
        <end position="65"/>
    </location>
</feature>
<dbReference type="EMBL" id="JAZDWU010000006">
    <property type="protein sequence ID" value="KAK9999134.1"/>
    <property type="molecule type" value="Genomic_DNA"/>
</dbReference>
<dbReference type="SUPFAM" id="SSF57667">
    <property type="entry name" value="beta-beta-alpha zinc fingers"/>
    <property type="match status" value="1"/>
</dbReference>
<dbReference type="InterPro" id="IPR012337">
    <property type="entry name" value="RNaseH-like_sf"/>
</dbReference>
<dbReference type="PANTHER" id="PTHR46481">
    <property type="entry name" value="ZINC FINGER BED DOMAIN-CONTAINING PROTEIN 4"/>
    <property type="match status" value="1"/>
</dbReference>
<evidence type="ECO:0000256" key="5">
    <source>
        <dbReference type="ARBA" id="ARBA00022833"/>
    </source>
</evidence>
<evidence type="ECO:0000256" key="9">
    <source>
        <dbReference type="ARBA" id="ARBA00023242"/>
    </source>
</evidence>
<keyword evidence="3" id="KW-0479">Metal-binding</keyword>
<dbReference type="GO" id="GO:0008270">
    <property type="term" value="F:zinc ion binding"/>
    <property type="evidence" value="ECO:0007669"/>
    <property type="project" value="UniProtKB-KW"/>
</dbReference>
<dbReference type="InterPro" id="IPR008906">
    <property type="entry name" value="HATC_C_dom"/>
</dbReference>
<keyword evidence="9" id="KW-0539">Nucleus</keyword>
<keyword evidence="5" id="KW-0862">Zinc</keyword>
<gene>
    <name evidence="13" type="ORF">SO802_018737</name>
</gene>
<accession>A0AAW2CPI7</accession>
<evidence type="ECO:0000313" key="14">
    <source>
        <dbReference type="Proteomes" id="UP001459277"/>
    </source>
</evidence>
<evidence type="ECO:0000259" key="12">
    <source>
        <dbReference type="PROSITE" id="PS50808"/>
    </source>
</evidence>
<dbReference type="PANTHER" id="PTHR46481:SF6">
    <property type="entry name" value="ZINC FINGER BED DOMAIN-CONTAINING PROTEIN RICESLEEPER 2-LIKE"/>
    <property type="match status" value="1"/>
</dbReference>
<feature type="region of interest" description="Disordered" evidence="11">
    <location>
        <begin position="169"/>
        <end position="197"/>
    </location>
</feature>
<organism evidence="13 14">
    <name type="scientific">Lithocarpus litseifolius</name>
    <dbReference type="NCBI Taxonomy" id="425828"/>
    <lineage>
        <taxon>Eukaryota</taxon>
        <taxon>Viridiplantae</taxon>
        <taxon>Streptophyta</taxon>
        <taxon>Embryophyta</taxon>
        <taxon>Tracheophyta</taxon>
        <taxon>Spermatophyta</taxon>
        <taxon>Magnoliopsida</taxon>
        <taxon>eudicotyledons</taxon>
        <taxon>Gunneridae</taxon>
        <taxon>Pentapetalae</taxon>
        <taxon>rosids</taxon>
        <taxon>fabids</taxon>
        <taxon>Fagales</taxon>
        <taxon>Fagaceae</taxon>
        <taxon>Lithocarpus</taxon>
    </lineage>
</organism>
<dbReference type="Pfam" id="PF05699">
    <property type="entry name" value="Dimer_Tnp_hAT"/>
    <property type="match status" value="1"/>
</dbReference>
<comment type="subunit">
    <text evidence="2">Homodimer.</text>
</comment>
<evidence type="ECO:0000256" key="1">
    <source>
        <dbReference type="ARBA" id="ARBA00004123"/>
    </source>
</evidence>
<protein>
    <recommendedName>
        <fullName evidence="12">BED-type domain-containing protein</fullName>
    </recommendedName>
</protein>
<evidence type="ECO:0000313" key="13">
    <source>
        <dbReference type="EMBL" id="KAK9999134.1"/>
    </source>
</evidence>
<comment type="subcellular location">
    <subcellularLocation>
        <location evidence="1">Nucleus</location>
    </subcellularLocation>
</comment>
<dbReference type="InterPro" id="IPR052035">
    <property type="entry name" value="ZnF_BED_domain_contain"/>
</dbReference>
<dbReference type="InterPro" id="IPR036236">
    <property type="entry name" value="Znf_C2H2_sf"/>
</dbReference>
<evidence type="ECO:0000256" key="6">
    <source>
        <dbReference type="ARBA" id="ARBA00023015"/>
    </source>
</evidence>